<name>A0A5N7C3E2_PETAA</name>
<accession>A0A5N7C3E2</accession>
<organism evidence="1">
    <name type="scientific">Petromyces alliaceus</name>
    <name type="common">Aspergillus alliaceus</name>
    <dbReference type="NCBI Taxonomy" id="209559"/>
    <lineage>
        <taxon>Eukaryota</taxon>
        <taxon>Fungi</taxon>
        <taxon>Dikarya</taxon>
        <taxon>Ascomycota</taxon>
        <taxon>Pezizomycotina</taxon>
        <taxon>Eurotiomycetes</taxon>
        <taxon>Eurotiomycetidae</taxon>
        <taxon>Eurotiales</taxon>
        <taxon>Aspergillaceae</taxon>
        <taxon>Aspergillus</taxon>
        <taxon>Aspergillus subgen. Circumdati</taxon>
    </lineage>
</organism>
<protein>
    <submittedName>
        <fullName evidence="1">Uncharacterized protein</fullName>
    </submittedName>
</protein>
<dbReference type="Proteomes" id="UP000326877">
    <property type="component" value="Unassembled WGS sequence"/>
</dbReference>
<dbReference type="AlphaFoldDB" id="A0A5N7C3E2"/>
<dbReference type="EMBL" id="ML735279">
    <property type="protein sequence ID" value="KAE8388373.1"/>
    <property type="molecule type" value="Genomic_DNA"/>
</dbReference>
<reference evidence="1" key="1">
    <citation type="submission" date="2019-04" db="EMBL/GenBank/DDBJ databases">
        <title>Friends and foes A comparative genomics studyof 23 Aspergillus species from section Flavi.</title>
        <authorList>
            <consortium name="DOE Joint Genome Institute"/>
            <person name="Kjaerbolling I."/>
            <person name="Vesth T."/>
            <person name="Frisvad J.C."/>
            <person name="Nybo J.L."/>
            <person name="Theobald S."/>
            <person name="Kildgaard S."/>
            <person name="Isbrandt T."/>
            <person name="Kuo A."/>
            <person name="Sato A."/>
            <person name="Lyhne E.K."/>
            <person name="Kogle M.E."/>
            <person name="Wiebenga A."/>
            <person name="Kun R.S."/>
            <person name="Lubbers R.J."/>
            <person name="Makela M.R."/>
            <person name="Barry K."/>
            <person name="Chovatia M."/>
            <person name="Clum A."/>
            <person name="Daum C."/>
            <person name="Haridas S."/>
            <person name="He G."/>
            <person name="LaButti K."/>
            <person name="Lipzen A."/>
            <person name="Mondo S."/>
            <person name="Riley R."/>
            <person name="Salamov A."/>
            <person name="Simmons B.A."/>
            <person name="Magnuson J.K."/>
            <person name="Henrissat B."/>
            <person name="Mortensen U.H."/>
            <person name="Larsen T.O."/>
            <person name="Devries R.P."/>
            <person name="Grigoriev I.V."/>
            <person name="Machida M."/>
            <person name="Baker S.E."/>
            <person name="Andersen M.R."/>
        </authorList>
    </citation>
    <scope>NUCLEOTIDE SEQUENCE [LARGE SCALE GENOMIC DNA]</scope>
    <source>
        <strain evidence="1">IBT 14317</strain>
    </source>
</reference>
<sequence>MKYEEKTMLARAKYKIENSERMLCNQTFRSLFPILHTRKTPPSQEIFVLVEKSSRSEMQNESVKIAGGKRLNLEWLTNCRNTYHKKQ</sequence>
<proteinExistence type="predicted"/>
<gene>
    <name evidence="1" type="ORF">BDV23DRAFT_113032</name>
</gene>
<evidence type="ECO:0000313" key="1">
    <source>
        <dbReference type="EMBL" id="KAE8388373.1"/>
    </source>
</evidence>